<dbReference type="EMBL" id="MU394282">
    <property type="protein sequence ID" value="KAI6092840.1"/>
    <property type="molecule type" value="Genomic_DNA"/>
</dbReference>
<sequence length="474" mass="52555">MKSSDDGWARHWGVKFKWTPEHLTPQDLKPLIHTYDTVATEAMKRLDEISPSSYTRESSKQDGDAPPTGKKTRRDLYELLEKNAVTDQKIKALWDEINTIPDWVDWAQIERGQKVFYRYAGPALTALTFQSLLGGMGSGRTVETLDRTGGFSVDVVRRRLLETTQHTLNITRDLDSIKPGGDGFRDSVRVRLLHASVRRRIMQMAETDPSYYDVAALGVPINDLDCIGTINTFSATVIFVGLPRQGIFPRAQETTDYLALWRYVAYLMGTPHAWLTTPESALRMTESLLAAEIRPTAASARLAGNIVAGLRGTPPTYASGAFLRAQTHWLVGRELADALAVPRPGPGYFALVAGQCLLFMFASYVNRSVGFLDERNIKLARKALYKMLLHDKSKGALGYTTKFNFKYTPSFDRPSTAGSNLAQPPNSAAPEKLGKVERTALITLLMFATLVGAAAWYLIKAVRWLASCSSLSVV</sequence>
<organism evidence="1 2">
    <name type="scientific">Hypoxylon rubiginosum</name>
    <dbReference type="NCBI Taxonomy" id="110542"/>
    <lineage>
        <taxon>Eukaryota</taxon>
        <taxon>Fungi</taxon>
        <taxon>Dikarya</taxon>
        <taxon>Ascomycota</taxon>
        <taxon>Pezizomycotina</taxon>
        <taxon>Sordariomycetes</taxon>
        <taxon>Xylariomycetidae</taxon>
        <taxon>Xylariales</taxon>
        <taxon>Hypoxylaceae</taxon>
        <taxon>Hypoxylon</taxon>
    </lineage>
</organism>
<evidence type="ECO:0000313" key="2">
    <source>
        <dbReference type="Proteomes" id="UP001497680"/>
    </source>
</evidence>
<dbReference type="Proteomes" id="UP001497680">
    <property type="component" value="Unassembled WGS sequence"/>
</dbReference>
<gene>
    <name evidence="1" type="ORF">F4821DRAFT_253588</name>
</gene>
<reference evidence="1 2" key="1">
    <citation type="journal article" date="2022" name="New Phytol.">
        <title>Ecological generalism drives hyperdiversity of secondary metabolite gene clusters in xylarialean endophytes.</title>
        <authorList>
            <person name="Franco M.E.E."/>
            <person name="Wisecaver J.H."/>
            <person name="Arnold A.E."/>
            <person name="Ju Y.M."/>
            <person name="Slot J.C."/>
            <person name="Ahrendt S."/>
            <person name="Moore L.P."/>
            <person name="Eastman K.E."/>
            <person name="Scott K."/>
            <person name="Konkel Z."/>
            <person name="Mondo S.J."/>
            <person name="Kuo A."/>
            <person name="Hayes R.D."/>
            <person name="Haridas S."/>
            <person name="Andreopoulos B."/>
            <person name="Riley R."/>
            <person name="LaButti K."/>
            <person name="Pangilinan J."/>
            <person name="Lipzen A."/>
            <person name="Amirebrahimi M."/>
            <person name="Yan J."/>
            <person name="Adam C."/>
            <person name="Keymanesh K."/>
            <person name="Ng V."/>
            <person name="Louie K."/>
            <person name="Northen T."/>
            <person name="Drula E."/>
            <person name="Henrissat B."/>
            <person name="Hsieh H.M."/>
            <person name="Youens-Clark K."/>
            <person name="Lutzoni F."/>
            <person name="Miadlikowska J."/>
            <person name="Eastwood D.C."/>
            <person name="Hamelin R.C."/>
            <person name="Grigoriev I.V."/>
            <person name="U'Ren J.M."/>
        </authorList>
    </citation>
    <scope>NUCLEOTIDE SEQUENCE [LARGE SCALE GENOMIC DNA]</scope>
    <source>
        <strain evidence="1 2">ER1909</strain>
    </source>
</reference>
<name>A0ACC0DJX0_9PEZI</name>
<keyword evidence="2" id="KW-1185">Reference proteome</keyword>
<accession>A0ACC0DJX0</accession>
<proteinExistence type="predicted"/>
<protein>
    <submittedName>
        <fullName evidence="1">Uncharacterized protein</fullName>
    </submittedName>
</protein>
<evidence type="ECO:0000313" key="1">
    <source>
        <dbReference type="EMBL" id="KAI6092840.1"/>
    </source>
</evidence>
<comment type="caution">
    <text evidence="1">The sequence shown here is derived from an EMBL/GenBank/DDBJ whole genome shotgun (WGS) entry which is preliminary data.</text>
</comment>